<name>A0ABX0G3Y7_9RHOB</name>
<evidence type="ECO:0000313" key="2">
    <source>
        <dbReference type="EMBL" id="NHB75926.1"/>
    </source>
</evidence>
<comment type="caution">
    <text evidence="2">The sequence shown here is derived from an EMBL/GenBank/DDBJ whole genome shotgun (WGS) entry which is preliminary data.</text>
</comment>
<dbReference type="Proteomes" id="UP001515660">
    <property type="component" value="Unassembled WGS sequence"/>
</dbReference>
<dbReference type="Pfam" id="PF06835">
    <property type="entry name" value="LptC"/>
    <property type="match status" value="1"/>
</dbReference>
<keyword evidence="1" id="KW-0812">Transmembrane</keyword>
<dbReference type="EMBL" id="JAANHS010000002">
    <property type="protein sequence ID" value="NHB75926.1"/>
    <property type="molecule type" value="Genomic_DNA"/>
</dbReference>
<proteinExistence type="predicted"/>
<dbReference type="InterPro" id="IPR026265">
    <property type="entry name" value="LptC"/>
</dbReference>
<dbReference type="InterPro" id="IPR010664">
    <property type="entry name" value="LipoPS_assembly_LptC-rel"/>
</dbReference>
<dbReference type="RefSeq" id="WP_166402093.1">
    <property type="nucleotide sequence ID" value="NZ_JAANHS010000002.1"/>
</dbReference>
<keyword evidence="1" id="KW-1133">Transmembrane helix</keyword>
<keyword evidence="1" id="KW-0472">Membrane</keyword>
<sequence length="200" mass="21320">MARADRHTRVVGWLKVALPLAALAILSTLFLVARRIDPEAALPYAEVDVHDLAREPRMTAPTYAGTTRDGGALTLRADEARPAAEGVEAAASALRLELDTPDGARTELSAATARMDRAAQEVVLSGGVTVTTSTGYRLETEEVAARLDRTGLESRAPVTATGPVGEIRADRMELRQENPTQASYVLVFNGGVRLVYRPGG</sequence>
<reference evidence="2 3" key="1">
    <citation type="journal article" date="2022" name="Microorganisms">
        <title>Genome Sequence and Characterization of a Xanthorhodopsin-Containing, Aerobic Anoxygenic Phototrophic Rhodobacter Species, Isolated from Mesophilic Conditions at Yellowstone National Park.</title>
        <authorList>
            <person name="Kyndt J.A."/>
            <person name="Robertson S."/>
            <person name="Shoffstall I.B."/>
            <person name="Ramaley R.F."/>
            <person name="Meyer T.E."/>
        </authorList>
    </citation>
    <scope>NUCLEOTIDE SEQUENCE [LARGE SCALE GENOMIC DNA]</scope>
    <source>
        <strain evidence="2 3">M37P</strain>
    </source>
</reference>
<organism evidence="2 3">
    <name type="scientific">Rhodobacter calidifons</name>
    <dbReference type="NCBI Taxonomy" id="2715277"/>
    <lineage>
        <taxon>Bacteria</taxon>
        <taxon>Pseudomonadati</taxon>
        <taxon>Pseudomonadota</taxon>
        <taxon>Alphaproteobacteria</taxon>
        <taxon>Rhodobacterales</taxon>
        <taxon>Rhodobacter group</taxon>
        <taxon>Rhodobacter</taxon>
    </lineage>
</organism>
<evidence type="ECO:0000313" key="3">
    <source>
        <dbReference type="Proteomes" id="UP001515660"/>
    </source>
</evidence>
<accession>A0ABX0G3Y7</accession>
<protein>
    <submittedName>
        <fullName evidence="2">LPS export ABC transporter periplasmic protein LptC</fullName>
    </submittedName>
</protein>
<evidence type="ECO:0000256" key="1">
    <source>
        <dbReference type="SAM" id="Phobius"/>
    </source>
</evidence>
<gene>
    <name evidence="2" type="primary">lptC</name>
    <name evidence="2" type="ORF">G8O29_04110</name>
</gene>
<feature type="transmembrane region" description="Helical" evidence="1">
    <location>
        <begin position="12"/>
        <end position="33"/>
    </location>
</feature>
<keyword evidence="3" id="KW-1185">Reference proteome</keyword>
<dbReference type="NCBIfam" id="TIGR04409">
    <property type="entry name" value="LptC_YrbK"/>
    <property type="match status" value="1"/>
</dbReference>
<dbReference type="Gene3D" id="2.60.450.10">
    <property type="entry name" value="Lipopolysaccharide (LPS) transport protein A like domain"/>
    <property type="match status" value="1"/>
</dbReference>